<name>A0A6P7TST3_9MOLL</name>
<proteinExistence type="predicted"/>
<feature type="compositionally biased region" description="Pro residues" evidence="7">
    <location>
        <begin position="580"/>
        <end position="594"/>
    </location>
</feature>
<keyword evidence="3" id="KW-0479">Metal-binding</keyword>
<evidence type="ECO:0000256" key="3">
    <source>
        <dbReference type="ARBA" id="ARBA00022723"/>
    </source>
</evidence>
<dbReference type="PROSITE" id="PS50235">
    <property type="entry name" value="USP_3"/>
    <property type="match status" value="1"/>
</dbReference>
<dbReference type="SUPFAM" id="SSF54001">
    <property type="entry name" value="Cysteine proteinases"/>
    <property type="match status" value="1"/>
</dbReference>
<gene>
    <name evidence="12" type="primary">LOC115225149</name>
</gene>
<feature type="compositionally biased region" description="Pro residues" evidence="7">
    <location>
        <begin position="1283"/>
        <end position="1296"/>
    </location>
</feature>
<feature type="region of interest" description="Disordered" evidence="7">
    <location>
        <begin position="1155"/>
        <end position="1315"/>
    </location>
</feature>
<dbReference type="CDD" id="cd06466">
    <property type="entry name" value="p23_CS_SGT1_like"/>
    <property type="match status" value="1"/>
</dbReference>
<evidence type="ECO:0000259" key="10">
    <source>
        <dbReference type="PROSITE" id="PS51203"/>
    </source>
</evidence>
<dbReference type="GO" id="GO:0008270">
    <property type="term" value="F:zinc ion binding"/>
    <property type="evidence" value="ECO:0007669"/>
    <property type="project" value="UniProtKB-KW"/>
</dbReference>
<dbReference type="GO" id="GO:0004843">
    <property type="term" value="F:cysteine-type deubiquitinase activity"/>
    <property type="evidence" value="ECO:0007669"/>
    <property type="project" value="UniProtKB-EC"/>
</dbReference>
<dbReference type="Gene3D" id="6.10.140.2220">
    <property type="match status" value="1"/>
</dbReference>
<feature type="compositionally biased region" description="Low complexity" evidence="7">
    <location>
        <begin position="1335"/>
        <end position="1369"/>
    </location>
</feature>
<dbReference type="InterPro" id="IPR008978">
    <property type="entry name" value="HSP20-like_chaperone"/>
</dbReference>
<feature type="compositionally biased region" description="Acidic residues" evidence="7">
    <location>
        <begin position="1161"/>
        <end position="1170"/>
    </location>
</feature>
<feature type="compositionally biased region" description="Low complexity" evidence="7">
    <location>
        <begin position="1376"/>
        <end position="1385"/>
    </location>
</feature>
<feature type="compositionally biased region" description="Polar residues" evidence="7">
    <location>
        <begin position="604"/>
        <end position="616"/>
    </location>
</feature>
<feature type="region of interest" description="Disordered" evidence="7">
    <location>
        <begin position="168"/>
        <end position="227"/>
    </location>
</feature>
<dbReference type="InterPro" id="IPR050185">
    <property type="entry name" value="Ub_carboxyl-term_hydrolase"/>
</dbReference>
<dbReference type="PROSITE" id="PS00973">
    <property type="entry name" value="USP_2"/>
    <property type="match status" value="1"/>
</dbReference>
<evidence type="ECO:0000259" key="8">
    <source>
        <dbReference type="PROSITE" id="PS50235"/>
    </source>
</evidence>
<dbReference type="Pfam" id="PF04969">
    <property type="entry name" value="CS"/>
    <property type="match status" value="2"/>
</dbReference>
<keyword evidence="12" id="KW-0378">Hydrolase</keyword>
<evidence type="ECO:0000256" key="2">
    <source>
        <dbReference type="ARBA" id="ARBA00012759"/>
    </source>
</evidence>
<feature type="compositionally biased region" description="Low complexity" evidence="7">
    <location>
        <begin position="1"/>
        <end position="12"/>
    </location>
</feature>
<feature type="domain" description="MYND-type" evidence="9">
    <location>
        <begin position="988"/>
        <end position="1029"/>
    </location>
</feature>
<dbReference type="CDD" id="cd02674">
    <property type="entry name" value="Peptidase_C19R"/>
    <property type="match status" value="1"/>
</dbReference>
<dbReference type="PROSITE" id="PS51203">
    <property type="entry name" value="CS"/>
    <property type="match status" value="2"/>
</dbReference>
<keyword evidence="5" id="KW-0862">Zinc</keyword>
<dbReference type="SUPFAM" id="SSF49764">
    <property type="entry name" value="HSP20-like chaperones"/>
    <property type="match status" value="2"/>
</dbReference>
<dbReference type="PROSITE" id="PS50865">
    <property type="entry name" value="ZF_MYND_2"/>
    <property type="match status" value="1"/>
</dbReference>
<evidence type="ECO:0000256" key="5">
    <source>
        <dbReference type="ARBA" id="ARBA00022833"/>
    </source>
</evidence>
<dbReference type="PROSITE" id="PS01360">
    <property type="entry name" value="ZF_MYND_1"/>
    <property type="match status" value="1"/>
</dbReference>
<feature type="compositionally biased region" description="Low complexity" evidence="7">
    <location>
        <begin position="175"/>
        <end position="226"/>
    </location>
</feature>
<dbReference type="PROSITE" id="PS00972">
    <property type="entry name" value="USP_1"/>
    <property type="match status" value="1"/>
</dbReference>
<dbReference type="SUPFAM" id="SSF144232">
    <property type="entry name" value="HIT/MYND zinc finger-like"/>
    <property type="match status" value="1"/>
</dbReference>
<dbReference type="InterPro" id="IPR018200">
    <property type="entry name" value="USP_CS"/>
</dbReference>
<dbReference type="Pfam" id="PF00443">
    <property type="entry name" value="UCH"/>
    <property type="match status" value="1"/>
</dbReference>
<evidence type="ECO:0000256" key="7">
    <source>
        <dbReference type="SAM" id="MobiDB-lite"/>
    </source>
</evidence>
<protein>
    <recommendedName>
        <fullName evidence="2">ubiquitinyl hydrolase 1</fullName>
        <ecNumber evidence="2">3.4.19.12</ecNumber>
    </recommendedName>
</protein>
<feature type="region of interest" description="Disordered" evidence="7">
    <location>
        <begin position="1"/>
        <end position="55"/>
    </location>
</feature>
<feature type="domain" description="USP" evidence="8">
    <location>
        <begin position="695"/>
        <end position="1663"/>
    </location>
</feature>
<dbReference type="EC" id="3.4.19.12" evidence="2"/>
<dbReference type="KEGG" id="osn:115225149"/>
<dbReference type="RefSeq" id="XP_029651961.1">
    <property type="nucleotide sequence ID" value="XM_029796101.2"/>
</dbReference>
<evidence type="ECO:0000259" key="9">
    <source>
        <dbReference type="PROSITE" id="PS50865"/>
    </source>
</evidence>
<dbReference type="Proteomes" id="UP000515154">
    <property type="component" value="Linkage group LG27"/>
</dbReference>
<feature type="compositionally biased region" description="Acidic residues" evidence="7">
    <location>
        <begin position="1202"/>
        <end position="1211"/>
    </location>
</feature>
<feature type="compositionally biased region" description="Basic residues" evidence="7">
    <location>
        <begin position="30"/>
        <end position="50"/>
    </location>
</feature>
<evidence type="ECO:0000313" key="12">
    <source>
        <dbReference type="RefSeq" id="XP_029651961.1"/>
    </source>
</evidence>
<dbReference type="InterPro" id="IPR002893">
    <property type="entry name" value="Znf_MYND"/>
</dbReference>
<organism evidence="11 12">
    <name type="scientific">Octopus sinensis</name>
    <name type="common">East Asian common octopus</name>
    <dbReference type="NCBI Taxonomy" id="2607531"/>
    <lineage>
        <taxon>Eukaryota</taxon>
        <taxon>Metazoa</taxon>
        <taxon>Spiralia</taxon>
        <taxon>Lophotrochozoa</taxon>
        <taxon>Mollusca</taxon>
        <taxon>Cephalopoda</taxon>
        <taxon>Coleoidea</taxon>
        <taxon>Octopodiformes</taxon>
        <taxon>Octopoda</taxon>
        <taxon>Incirrata</taxon>
        <taxon>Octopodidae</taxon>
        <taxon>Octopus</taxon>
    </lineage>
</organism>
<feature type="compositionally biased region" description="Low complexity" evidence="7">
    <location>
        <begin position="1272"/>
        <end position="1282"/>
    </location>
</feature>
<feature type="compositionally biased region" description="Low complexity" evidence="7">
    <location>
        <begin position="1187"/>
        <end position="1196"/>
    </location>
</feature>
<dbReference type="InterPro" id="IPR001394">
    <property type="entry name" value="Peptidase_C19_UCH"/>
</dbReference>
<feature type="domain" description="CS" evidence="10">
    <location>
        <begin position="270"/>
        <end position="356"/>
    </location>
</feature>
<feature type="region of interest" description="Disordered" evidence="7">
    <location>
        <begin position="558"/>
        <end position="631"/>
    </location>
</feature>
<dbReference type="Pfam" id="PF01753">
    <property type="entry name" value="zf-MYND"/>
    <property type="match status" value="1"/>
</dbReference>
<feature type="compositionally biased region" description="Gly residues" evidence="7">
    <location>
        <begin position="13"/>
        <end position="29"/>
    </location>
</feature>
<dbReference type="InterPro" id="IPR007052">
    <property type="entry name" value="CS_dom"/>
</dbReference>
<evidence type="ECO:0000313" key="11">
    <source>
        <dbReference type="Proteomes" id="UP000515154"/>
    </source>
</evidence>
<evidence type="ECO:0000256" key="1">
    <source>
        <dbReference type="ARBA" id="ARBA00000707"/>
    </source>
</evidence>
<evidence type="ECO:0000256" key="6">
    <source>
        <dbReference type="PROSITE-ProRule" id="PRU00134"/>
    </source>
</evidence>
<evidence type="ECO:0000256" key="4">
    <source>
        <dbReference type="ARBA" id="ARBA00022771"/>
    </source>
</evidence>
<comment type="catalytic activity">
    <reaction evidence="1">
        <text>Thiol-dependent hydrolysis of ester, thioester, amide, peptide and isopeptide bonds formed by the C-terminal Gly of ubiquitin (a 76-residue protein attached to proteins as an intracellular targeting signal).</text>
        <dbReference type="EC" id="3.4.19.12"/>
    </reaction>
</comment>
<dbReference type="PANTHER" id="PTHR21646">
    <property type="entry name" value="UBIQUITIN CARBOXYL-TERMINAL HYDROLASE"/>
    <property type="match status" value="1"/>
</dbReference>
<dbReference type="SMR" id="A0A6P7TST3"/>
<reference evidence="12" key="1">
    <citation type="submission" date="2025-08" db="UniProtKB">
        <authorList>
            <consortium name="RefSeq"/>
        </authorList>
    </citation>
    <scope>IDENTIFICATION</scope>
</reference>
<accession>A0A6P7TST3</accession>
<feature type="domain" description="CS" evidence="10">
    <location>
        <begin position="408"/>
        <end position="509"/>
    </location>
</feature>
<dbReference type="InterPro" id="IPR038765">
    <property type="entry name" value="Papain-like_cys_pep_sf"/>
</dbReference>
<feature type="compositionally biased region" description="Low complexity" evidence="7">
    <location>
        <begin position="1251"/>
        <end position="1261"/>
    </location>
</feature>
<dbReference type="GO" id="GO:0006508">
    <property type="term" value="P:proteolysis"/>
    <property type="evidence" value="ECO:0007669"/>
    <property type="project" value="UniProtKB-KW"/>
</dbReference>
<sequence length="1787" mass="192866">MATGSSISSSSGSSGGGGDDVGSGGGGGGHGHHHHHYHHHHHQQQQHHQHYQQPDGQVAGTTMMMMEEAEVAAAAASPLQHGITDSTSSLSSTTAAALVREGGSSSSNAVAATTITPATSLTNNTSSSSIITTVTTTTTTVPTLPVTHGLLPPSPSPTAVAAAAAALLPPPHTSPPTESLPSLAPTPSSPATAAAAATSRTLLPPLPLSSTSSSTSTLSSSSYSSSRVTIAAPSGTATSSRIELTTASSLSLAKRKKEMDSSRDGSGLLYKRLKYDWNQTDDHVTITVKLGDEAEFSDPEFSQTGVKMKLRDGTVWGLTFNSEIDSNNCKMELADSSTSMVLTVRKKVHSHWTSLEADIGDDHNQTADSMDNVMTDNVLEQLVSNENDNSWNDSGTEMHPLESSCYQLQHTKHDWIEKNETFIIHIYVRKTNVDGVKVFFKQRLVAVRFQTSDPKFLDLHQGTTESTVFCWKINVKHEILPLACKYRVTGSLIEVTLSKKEPLKWGALEVPLQKRNIIGNRSSEWLPAAKDRPVPHTQQTGNSTAATVVTTATGTTFSTSRSTMNTANYSSSSSATITGYPPPPPPPPAPPLPALPTAAAAAMSPTSHYGTSSTAVDSSRRGGSGDGMPLDELQELAATPGTIGDRRGIPTCDNFSPSNPCNKPTLPMVNQKPTCKVSPMNKLRDIDQLVTPGFTGLDNLGNSCFMNSVLQCLANTSEFRDYFLDGSFQKEINTENLLGSGGQLASAFAVLLRCLWSGKYTSYQPSKLKNLVAMKASVFTGFAQHDAQEFMAFLLDMLHEDLNRVKNKPYIQTVDSDGRPDEIVANEAWDVYKKRDDSFIVDLFQGQYKSKLVCPVCEKVSITFDPFCYLSIPLPKKQRLITVVFFWKEPYRKPVQYKLRMTKDATVELLKDKLSKKTSVKARNIRVFESKRSKIHKIYGRGTLLSSDYSTERLIASEVLSQEMAGEPVYEIYIIQRIRMPMFSSTMCSSCKKKSPEGRPLKRCTRCYKVGYCNQECQRAHWEIHKESCKCNPIGCPFLISLPKSRATFSRLRKLLEAYSRYSVNVFQPPVKAEVSSSSSAAAASMAAAASTAAATTTILTTSNTTTATKLPSSITTGCSMSGLSSSSQSSGSLSSLDSQASYSSACTLTADPETNMADVHDDDDDDNDGNDGNNGGDDGHGGDAMTSTTTTTGSGLYRNEGEEEADEDDICSGGGDGRRKRSNTTGSVMSSERLRAGLPARFSPIPTPPSNSSVTPPHTSLSKCAPLPTVPSSLLTTANSTPPLPPPPPPLPPAAISPTMPALTPSGDPSPLPLMPFSRTEADTMLDVEQWQRTSLLSSSSSSPSLPSTSPPAACLSSSSTTNNTATAISPAHQSPATTPTGATSAGGGDASLLLSDRMHLSRTQLPTSAVLGLQNEETPLDQGPALFFVKPVCQDGSEINGYNGMKLEDRGDEALDLKNKKFLAMDWQNNDRQPRFVLVQSKELECDDDETVQLESLDDTGDISLDHCLNLFTEPEVLSQEEAWYCPQCAEHREATKQMSIWRLPRMLIIQLKRFSYGHLSWRDKVDKMVHFPTRGLDMSCYFIGNRPDSQTSTIYDLYGVINHTGGLLGGHYTSYVRCADKFTPFKNEVDWRFCDDSHVVPVVEKNVVTRLAYLLFYRRHDAPPMSESELAGIMSDAVSSAASGVIGGCPLNKTNATPSTALTTATNTKTVPEGPCSAMKTEEMPELQLSTDVSERKLAVGNATLNWSHSATSDVIVDDDSFPPPLDNRYNCTSLPYTDMDAVD</sequence>
<dbReference type="InterPro" id="IPR028889">
    <property type="entry name" value="USP"/>
</dbReference>
<dbReference type="Gene3D" id="3.90.70.10">
    <property type="entry name" value="Cysteine proteinases"/>
    <property type="match status" value="2"/>
</dbReference>
<keyword evidence="11" id="KW-1185">Reference proteome</keyword>
<dbReference type="GO" id="GO:0016579">
    <property type="term" value="P:protein deubiquitination"/>
    <property type="evidence" value="ECO:0007669"/>
    <property type="project" value="InterPro"/>
</dbReference>
<feature type="region of interest" description="Disordered" evidence="7">
    <location>
        <begin position="1334"/>
        <end position="1392"/>
    </location>
</feature>
<dbReference type="Gene3D" id="2.60.40.790">
    <property type="match status" value="2"/>
</dbReference>
<dbReference type="PANTHER" id="PTHR21646:SF74">
    <property type="entry name" value="UBIQUITIN CARBOXYL-TERMINAL HYDROLASE 19"/>
    <property type="match status" value="1"/>
</dbReference>
<keyword evidence="4 6" id="KW-0863">Zinc-finger</keyword>